<reference evidence="4 5" key="1">
    <citation type="submission" date="2024-09" db="EMBL/GenBank/DDBJ databases">
        <title>Itraconazole resistance in Madurella fahalii resulting from another homologue of gene encoding cytochrome P450 14-alpha sterol demethylase (CYP51).</title>
        <authorList>
            <person name="Yoshioka I."/>
            <person name="Fahal A.H."/>
            <person name="Kaneko S."/>
            <person name="Yaguchi T."/>
        </authorList>
    </citation>
    <scope>NUCLEOTIDE SEQUENCE [LARGE SCALE GENOMIC DNA]</scope>
    <source>
        <strain evidence="4 5">IFM 68171</strain>
    </source>
</reference>
<comment type="caution">
    <text evidence="4">The sequence shown here is derived from an EMBL/GenBank/DDBJ whole genome shotgun (WGS) entry which is preliminary data.</text>
</comment>
<dbReference type="Pfam" id="PF24852">
    <property type="entry name" value="DUF7726"/>
    <property type="match status" value="1"/>
</dbReference>
<protein>
    <recommendedName>
        <fullName evidence="3">DUF7726 domain-containing protein</fullName>
    </recommendedName>
</protein>
<evidence type="ECO:0000259" key="3">
    <source>
        <dbReference type="Pfam" id="PF24852"/>
    </source>
</evidence>
<evidence type="ECO:0000313" key="5">
    <source>
        <dbReference type="Proteomes" id="UP001628179"/>
    </source>
</evidence>
<sequence length="470" mass="53490">MTPFSKPRDATVTNQDLLDALAPTAEITLAHAKRIGIQITWWDAMSDGAFFCSMSFGSGVSGGRLGRPHTLEDVPVSYFRDKLMDWIAENLEGPEERRHAARKAICLDLTDAEIEEYTRLCAEDRKRLNEEVARPSAPPTREELARRILENGGMVRTINQAMEIVLMDEAVEAVNDAIDWETPKPMGIRRGLKEVEGSVVTPYWPPLASEYGLVPDTDVDRDCDQVRAMIKTFLSSCDWCAESFRIALGASLSRDKFIKFLKKYGTDAGQLRSAPYLLSWEFFNRRQKLGLSIVEVDFRDDLKTLKKNRRNESLSESQRALLKTQEEELEALAEKHYNELDALREAQNERTKALEKAHVEQLRFLKEAQPRRSTRGNRALGHGLRNERLSKHMRILAEVQKKESEALSKEHKTELEALQNAQYQESETLERAHEESMKGSIRAQQGSPNRRKRPLEGLDGGRTTRMCSSS</sequence>
<feature type="compositionally biased region" description="Basic and acidic residues" evidence="2">
    <location>
        <begin position="428"/>
        <end position="437"/>
    </location>
</feature>
<feature type="coiled-coil region" evidence="1">
    <location>
        <begin position="315"/>
        <end position="357"/>
    </location>
</feature>
<gene>
    <name evidence="4" type="ORF">MFIFM68171_01982</name>
</gene>
<keyword evidence="1" id="KW-0175">Coiled coil</keyword>
<dbReference type="EMBL" id="BAAFSV010000001">
    <property type="protein sequence ID" value="GAB1311772.1"/>
    <property type="molecule type" value="Genomic_DNA"/>
</dbReference>
<feature type="region of interest" description="Disordered" evidence="2">
    <location>
        <begin position="417"/>
        <end position="470"/>
    </location>
</feature>
<accession>A0ABQ0G203</accession>
<evidence type="ECO:0000256" key="2">
    <source>
        <dbReference type="SAM" id="MobiDB-lite"/>
    </source>
</evidence>
<feature type="domain" description="DUF7726" evidence="3">
    <location>
        <begin position="218"/>
        <end position="291"/>
    </location>
</feature>
<keyword evidence="5" id="KW-1185">Reference proteome</keyword>
<dbReference type="Proteomes" id="UP001628179">
    <property type="component" value="Unassembled WGS sequence"/>
</dbReference>
<dbReference type="GeneID" id="98172727"/>
<name>A0ABQ0G203_9PEZI</name>
<dbReference type="RefSeq" id="XP_070913505.1">
    <property type="nucleotide sequence ID" value="XM_071057404.1"/>
</dbReference>
<proteinExistence type="predicted"/>
<evidence type="ECO:0000313" key="4">
    <source>
        <dbReference type="EMBL" id="GAB1311772.1"/>
    </source>
</evidence>
<dbReference type="InterPro" id="IPR056143">
    <property type="entry name" value="DUF7726"/>
</dbReference>
<evidence type="ECO:0000256" key="1">
    <source>
        <dbReference type="SAM" id="Coils"/>
    </source>
</evidence>
<dbReference type="SUPFAM" id="SSF69989">
    <property type="entry name" value="C-terminal domain of PLC-beta"/>
    <property type="match status" value="1"/>
</dbReference>
<organism evidence="4 5">
    <name type="scientific">Madurella fahalii</name>
    <dbReference type="NCBI Taxonomy" id="1157608"/>
    <lineage>
        <taxon>Eukaryota</taxon>
        <taxon>Fungi</taxon>
        <taxon>Dikarya</taxon>
        <taxon>Ascomycota</taxon>
        <taxon>Pezizomycotina</taxon>
        <taxon>Sordariomycetes</taxon>
        <taxon>Sordariomycetidae</taxon>
        <taxon>Sordariales</taxon>
        <taxon>Sordariales incertae sedis</taxon>
        <taxon>Madurella</taxon>
    </lineage>
</organism>